<feature type="transmembrane region" description="Helical" evidence="5">
    <location>
        <begin position="6"/>
        <end position="30"/>
    </location>
</feature>
<proteinExistence type="predicted"/>
<evidence type="ECO:0000256" key="2">
    <source>
        <dbReference type="ARBA" id="ARBA00022692"/>
    </source>
</evidence>
<protein>
    <submittedName>
        <fullName evidence="6">DUF1656 domain-containing protein</fullName>
    </submittedName>
</protein>
<keyword evidence="1" id="KW-1003">Cell membrane</keyword>
<keyword evidence="4 5" id="KW-0472">Membrane</keyword>
<dbReference type="Proteomes" id="UP000465810">
    <property type="component" value="Unassembled WGS sequence"/>
</dbReference>
<keyword evidence="2 5" id="KW-0812">Transmembrane</keyword>
<accession>A0A7X4K816</accession>
<dbReference type="EMBL" id="WVTD01000008">
    <property type="protein sequence ID" value="MYL98587.1"/>
    <property type="molecule type" value="Genomic_DNA"/>
</dbReference>
<evidence type="ECO:0000256" key="3">
    <source>
        <dbReference type="ARBA" id="ARBA00022989"/>
    </source>
</evidence>
<gene>
    <name evidence="6" type="ORF">GR702_12505</name>
</gene>
<name>A0A7X4K816_9SPHN</name>
<reference evidence="6 7" key="1">
    <citation type="submission" date="2019-12" db="EMBL/GenBank/DDBJ databases">
        <authorList>
            <person name="Feng G."/>
            <person name="Zhu H."/>
        </authorList>
    </citation>
    <scope>NUCLEOTIDE SEQUENCE [LARGE SCALE GENOMIC DNA]</scope>
    <source>
        <strain evidence="6 7">FGD1</strain>
    </source>
</reference>
<sequence length="71" mass="7690">MNGEIAIAGVYMPTLLLLAVIAAVLTMLLLRLADYAGLYRFVAYRALVDLCLYVMVLGALSLLAPHIGFHP</sequence>
<evidence type="ECO:0000256" key="1">
    <source>
        <dbReference type="ARBA" id="ARBA00022475"/>
    </source>
</evidence>
<keyword evidence="3 5" id="KW-1133">Transmembrane helix</keyword>
<evidence type="ECO:0000313" key="7">
    <source>
        <dbReference type="Proteomes" id="UP000465810"/>
    </source>
</evidence>
<comment type="caution">
    <text evidence="6">The sequence shown here is derived from an EMBL/GenBank/DDBJ whole genome shotgun (WGS) entry which is preliminary data.</text>
</comment>
<feature type="transmembrane region" description="Helical" evidence="5">
    <location>
        <begin position="42"/>
        <end position="64"/>
    </location>
</feature>
<dbReference type="Pfam" id="PF07869">
    <property type="entry name" value="DUF1656"/>
    <property type="match status" value="1"/>
</dbReference>
<dbReference type="AlphaFoldDB" id="A0A7X4K816"/>
<keyword evidence="7" id="KW-1185">Reference proteome</keyword>
<evidence type="ECO:0000256" key="4">
    <source>
        <dbReference type="ARBA" id="ARBA00023136"/>
    </source>
</evidence>
<evidence type="ECO:0000313" key="6">
    <source>
        <dbReference type="EMBL" id="MYL98587.1"/>
    </source>
</evidence>
<organism evidence="6 7">
    <name type="scientific">Novosphingobium silvae</name>
    <dbReference type="NCBI Taxonomy" id="2692619"/>
    <lineage>
        <taxon>Bacteria</taxon>
        <taxon>Pseudomonadati</taxon>
        <taxon>Pseudomonadota</taxon>
        <taxon>Alphaproteobacteria</taxon>
        <taxon>Sphingomonadales</taxon>
        <taxon>Sphingomonadaceae</taxon>
        <taxon>Novosphingobium</taxon>
    </lineage>
</organism>
<dbReference type="RefSeq" id="WP_160986219.1">
    <property type="nucleotide sequence ID" value="NZ_WVTD01000008.1"/>
</dbReference>
<evidence type="ECO:0000256" key="5">
    <source>
        <dbReference type="SAM" id="Phobius"/>
    </source>
</evidence>
<dbReference type="InterPro" id="IPR012451">
    <property type="entry name" value="DUF1656"/>
</dbReference>